<dbReference type="InterPro" id="IPR040256">
    <property type="entry name" value="At4g02000-like"/>
</dbReference>
<name>A0A1J6ISX5_NICAT</name>
<dbReference type="EMBL" id="MJEQ01037192">
    <property type="protein sequence ID" value="OIS98248.1"/>
    <property type="molecule type" value="Genomic_DNA"/>
</dbReference>
<gene>
    <name evidence="3" type="ORF">A4A49_33444</name>
</gene>
<dbReference type="Gramene" id="OIS98248">
    <property type="protein sequence ID" value="OIS98248"/>
    <property type="gene ID" value="A4A49_33444"/>
</dbReference>
<keyword evidence="4" id="KW-1185">Reference proteome</keyword>
<accession>A0A1J6ISX5</accession>
<proteinExistence type="predicted"/>
<dbReference type="InterPro" id="IPR025558">
    <property type="entry name" value="DUF4283"/>
</dbReference>
<comment type="caution">
    <text evidence="3">The sequence shown here is derived from an EMBL/GenBank/DDBJ whole genome shotgun (WGS) entry which is preliminary data.</text>
</comment>
<dbReference type="Proteomes" id="UP000187609">
    <property type="component" value="Unassembled WGS sequence"/>
</dbReference>
<feature type="domain" description="DUF4283" evidence="2">
    <location>
        <begin position="74"/>
        <end position="158"/>
    </location>
</feature>
<dbReference type="AlphaFoldDB" id="A0A1J6ISX5"/>
<evidence type="ECO:0000259" key="2">
    <source>
        <dbReference type="Pfam" id="PF14111"/>
    </source>
</evidence>
<protein>
    <recommendedName>
        <fullName evidence="2">DUF4283 domain-containing protein</fullName>
    </recommendedName>
</protein>
<dbReference type="PANTHER" id="PTHR31286">
    <property type="entry name" value="GLYCINE-RICH CELL WALL STRUCTURAL PROTEIN 1.8-LIKE"/>
    <property type="match status" value="1"/>
</dbReference>
<evidence type="ECO:0000256" key="1">
    <source>
        <dbReference type="SAM" id="MobiDB-lite"/>
    </source>
</evidence>
<dbReference type="PANTHER" id="PTHR31286:SF177">
    <property type="entry name" value="ENDONUCLEASE_EXONUCLEASE_PHOSPHATASE"/>
    <property type="match status" value="1"/>
</dbReference>
<sequence length="222" mass="25767">MQTSRVPPGNNRAQEPSTSRSNDQMVSKQSFVATVQTKLQTLTNGETAVEIRHRSHLGKPAVFFSAEDYFSNLAQECKLTIIVKFLRGKPSMEEIRKIFVRKFHMTGTVKIAYFDPQYVYIDFSNEVDYNHIRFKEYIDIGDAPMKILKWTADFKPEEETTIVPVWILVHQLPWHLFNWRIISRMVREIGVAFAPDLETYSKSRGNVAKVKVEVDLLKPRLD</sequence>
<organism evidence="3 4">
    <name type="scientific">Nicotiana attenuata</name>
    <name type="common">Coyote tobacco</name>
    <dbReference type="NCBI Taxonomy" id="49451"/>
    <lineage>
        <taxon>Eukaryota</taxon>
        <taxon>Viridiplantae</taxon>
        <taxon>Streptophyta</taxon>
        <taxon>Embryophyta</taxon>
        <taxon>Tracheophyta</taxon>
        <taxon>Spermatophyta</taxon>
        <taxon>Magnoliopsida</taxon>
        <taxon>eudicotyledons</taxon>
        <taxon>Gunneridae</taxon>
        <taxon>Pentapetalae</taxon>
        <taxon>asterids</taxon>
        <taxon>lamiids</taxon>
        <taxon>Solanales</taxon>
        <taxon>Solanaceae</taxon>
        <taxon>Nicotianoideae</taxon>
        <taxon>Nicotianeae</taxon>
        <taxon>Nicotiana</taxon>
    </lineage>
</organism>
<reference evidence="3" key="1">
    <citation type="submission" date="2016-11" db="EMBL/GenBank/DDBJ databases">
        <title>The genome of Nicotiana attenuata.</title>
        <authorList>
            <person name="Xu S."/>
            <person name="Brockmoeller T."/>
            <person name="Gaquerel E."/>
            <person name="Navarro A."/>
            <person name="Kuhl H."/>
            <person name="Gase K."/>
            <person name="Ling Z."/>
            <person name="Zhou W."/>
            <person name="Kreitzer C."/>
            <person name="Stanke M."/>
            <person name="Tang H."/>
            <person name="Lyons E."/>
            <person name="Pandey P."/>
            <person name="Pandey S.P."/>
            <person name="Timmermann B."/>
            <person name="Baldwin I.T."/>
        </authorList>
    </citation>
    <scope>NUCLEOTIDE SEQUENCE [LARGE SCALE GENOMIC DNA]</scope>
    <source>
        <strain evidence="3">UT</strain>
    </source>
</reference>
<evidence type="ECO:0000313" key="4">
    <source>
        <dbReference type="Proteomes" id="UP000187609"/>
    </source>
</evidence>
<feature type="region of interest" description="Disordered" evidence="1">
    <location>
        <begin position="1"/>
        <end position="26"/>
    </location>
</feature>
<dbReference type="Pfam" id="PF14111">
    <property type="entry name" value="DUF4283"/>
    <property type="match status" value="1"/>
</dbReference>
<evidence type="ECO:0000313" key="3">
    <source>
        <dbReference type="EMBL" id="OIS98248.1"/>
    </source>
</evidence>